<organism evidence="3 4">
    <name type="scientific">Pleurodeles waltl</name>
    <name type="common">Iberian ribbed newt</name>
    <dbReference type="NCBI Taxonomy" id="8319"/>
    <lineage>
        <taxon>Eukaryota</taxon>
        <taxon>Metazoa</taxon>
        <taxon>Chordata</taxon>
        <taxon>Craniata</taxon>
        <taxon>Vertebrata</taxon>
        <taxon>Euteleostomi</taxon>
        <taxon>Amphibia</taxon>
        <taxon>Batrachia</taxon>
        <taxon>Caudata</taxon>
        <taxon>Salamandroidea</taxon>
        <taxon>Salamandridae</taxon>
        <taxon>Pleurodelinae</taxon>
        <taxon>Pleurodeles</taxon>
    </lineage>
</organism>
<evidence type="ECO:0000313" key="3">
    <source>
        <dbReference type="EMBL" id="KAJ1122034.1"/>
    </source>
</evidence>
<dbReference type="InterPro" id="IPR038805">
    <property type="entry name" value="TMEM139"/>
</dbReference>
<feature type="transmembrane region" description="Helical" evidence="2">
    <location>
        <begin position="119"/>
        <end position="143"/>
    </location>
</feature>
<name>A0AAV7P4H1_PLEWA</name>
<accession>A0AAV7P4H1</accession>
<dbReference type="EMBL" id="JANPWB010000011">
    <property type="protein sequence ID" value="KAJ1122034.1"/>
    <property type="molecule type" value="Genomic_DNA"/>
</dbReference>
<keyword evidence="2" id="KW-0812">Transmembrane</keyword>
<keyword evidence="2" id="KW-0472">Membrane</keyword>
<sequence>MGSGLGRRDRPDPSGMFVSPQLSLVNINRLRGEEEEKRKEKRLQRGQFPENCSRPQDTAVYRSSGSHVIYFVGNSIMFSCEASNVDITWNRIRKWLLILGAFMGAIGVFLLAFRFQTIASGVICTASGSAVLLLYLLTSLSIVERCFKRLCLPTTMNQTENHVTQRSRPVEENTDWDTAVYDVPTYEDVVGPMDCTLSSIWTTGVLDDKPPPYSAVISVPETPCAAGSASQLVPSCGRGETTSEDIRDAQDSMTGPSLVLKILKSHKPLRPPCSTQEPIEPAEGPPREETQTPPPSYEDAVDDDVFYPAE</sequence>
<dbReference type="PANTHER" id="PTHR36294">
    <property type="entry name" value="TRANSMEMBRANE PROTEIN 139"/>
    <property type="match status" value="1"/>
</dbReference>
<protein>
    <recommendedName>
        <fullName evidence="5">Transmembrane protein 139</fullName>
    </recommendedName>
</protein>
<evidence type="ECO:0008006" key="5">
    <source>
        <dbReference type="Google" id="ProtNLM"/>
    </source>
</evidence>
<keyword evidence="4" id="KW-1185">Reference proteome</keyword>
<proteinExistence type="predicted"/>
<dbReference type="Proteomes" id="UP001066276">
    <property type="component" value="Chromosome 7"/>
</dbReference>
<keyword evidence="2" id="KW-1133">Transmembrane helix</keyword>
<evidence type="ECO:0000256" key="1">
    <source>
        <dbReference type="SAM" id="MobiDB-lite"/>
    </source>
</evidence>
<feature type="region of interest" description="Disordered" evidence="1">
    <location>
        <begin position="228"/>
        <end position="310"/>
    </location>
</feature>
<feature type="transmembrane region" description="Helical" evidence="2">
    <location>
        <begin position="95"/>
        <end position="113"/>
    </location>
</feature>
<comment type="caution">
    <text evidence="3">The sequence shown here is derived from an EMBL/GenBank/DDBJ whole genome shotgun (WGS) entry which is preliminary data.</text>
</comment>
<gene>
    <name evidence="3" type="ORF">NDU88_000540</name>
</gene>
<evidence type="ECO:0000256" key="2">
    <source>
        <dbReference type="SAM" id="Phobius"/>
    </source>
</evidence>
<evidence type="ECO:0000313" key="4">
    <source>
        <dbReference type="Proteomes" id="UP001066276"/>
    </source>
</evidence>
<dbReference type="AlphaFoldDB" id="A0AAV7P4H1"/>
<dbReference type="PANTHER" id="PTHR36294:SF1">
    <property type="entry name" value="TRANSMEMBRANE PROTEIN 139"/>
    <property type="match status" value="1"/>
</dbReference>
<feature type="compositionally biased region" description="Acidic residues" evidence="1">
    <location>
        <begin position="299"/>
        <end position="310"/>
    </location>
</feature>
<reference evidence="3" key="1">
    <citation type="journal article" date="2022" name="bioRxiv">
        <title>Sequencing and chromosome-scale assembly of the giantPleurodeles waltlgenome.</title>
        <authorList>
            <person name="Brown T."/>
            <person name="Elewa A."/>
            <person name="Iarovenko S."/>
            <person name="Subramanian E."/>
            <person name="Araus A.J."/>
            <person name="Petzold A."/>
            <person name="Susuki M."/>
            <person name="Suzuki K.-i.T."/>
            <person name="Hayashi T."/>
            <person name="Toyoda A."/>
            <person name="Oliveira C."/>
            <person name="Osipova E."/>
            <person name="Leigh N.D."/>
            <person name="Simon A."/>
            <person name="Yun M.H."/>
        </authorList>
    </citation>
    <scope>NUCLEOTIDE SEQUENCE</scope>
    <source>
        <strain evidence="3">20211129_DDA</strain>
        <tissue evidence="3">Liver</tissue>
    </source>
</reference>